<reference evidence="2" key="1">
    <citation type="journal article" date="2019" name="Int. J. Syst. Evol. Microbiol.">
        <title>The Global Catalogue of Microorganisms (GCM) 10K type strain sequencing project: providing services to taxonomists for standard genome sequencing and annotation.</title>
        <authorList>
            <consortium name="The Broad Institute Genomics Platform"/>
            <consortium name="The Broad Institute Genome Sequencing Center for Infectious Disease"/>
            <person name="Wu L."/>
            <person name="Ma J."/>
        </authorList>
    </citation>
    <scope>NUCLEOTIDE SEQUENCE [LARGE SCALE GENOMIC DNA]</scope>
    <source>
        <strain evidence="2">KCTC 52490</strain>
    </source>
</reference>
<proteinExistence type="predicted"/>
<organism evidence="1 2">
    <name type="scientific">Spirosoma flavum</name>
    <dbReference type="NCBI Taxonomy" id="2048557"/>
    <lineage>
        <taxon>Bacteria</taxon>
        <taxon>Pseudomonadati</taxon>
        <taxon>Bacteroidota</taxon>
        <taxon>Cytophagia</taxon>
        <taxon>Cytophagales</taxon>
        <taxon>Cytophagaceae</taxon>
        <taxon>Spirosoma</taxon>
    </lineage>
</organism>
<keyword evidence="2" id="KW-1185">Reference proteome</keyword>
<dbReference type="Proteomes" id="UP001597512">
    <property type="component" value="Unassembled WGS sequence"/>
</dbReference>
<gene>
    <name evidence="1" type="ORF">ACFS25_27835</name>
</gene>
<evidence type="ECO:0000313" key="2">
    <source>
        <dbReference type="Proteomes" id="UP001597512"/>
    </source>
</evidence>
<protein>
    <submittedName>
        <fullName evidence="1">Uncharacterized protein</fullName>
    </submittedName>
</protein>
<accession>A0ABW6AQ46</accession>
<evidence type="ECO:0000313" key="1">
    <source>
        <dbReference type="EMBL" id="MFD2937614.1"/>
    </source>
</evidence>
<comment type="caution">
    <text evidence="1">The sequence shown here is derived from an EMBL/GenBank/DDBJ whole genome shotgun (WGS) entry which is preliminary data.</text>
</comment>
<name>A0ABW6AQ46_9BACT</name>
<sequence length="56" mass="6173">MTIVCLFKVIQLPDFLYFILERFSGGTSVEAQTRAALFLGRDAVVSDVAHNGDKLV</sequence>
<dbReference type="EMBL" id="JBHUOM010000042">
    <property type="protein sequence ID" value="MFD2937614.1"/>
    <property type="molecule type" value="Genomic_DNA"/>
</dbReference>
<dbReference type="RefSeq" id="WP_381507866.1">
    <property type="nucleotide sequence ID" value="NZ_JBHUOM010000042.1"/>
</dbReference>